<accession>A0ABN9V7H1</accession>
<dbReference type="EMBL" id="CAUYUJ010016688">
    <property type="protein sequence ID" value="CAK0867842.1"/>
    <property type="molecule type" value="Genomic_DNA"/>
</dbReference>
<name>A0ABN9V7H1_9DINO</name>
<feature type="non-terminal residue" evidence="2">
    <location>
        <position position="1"/>
    </location>
</feature>
<evidence type="ECO:0000313" key="2">
    <source>
        <dbReference type="EMBL" id="CAK0867842.1"/>
    </source>
</evidence>
<feature type="region of interest" description="Disordered" evidence="1">
    <location>
        <begin position="167"/>
        <end position="194"/>
    </location>
</feature>
<evidence type="ECO:0000256" key="1">
    <source>
        <dbReference type="SAM" id="MobiDB-lite"/>
    </source>
</evidence>
<feature type="region of interest" description="Disordered" evidence="1">
    <location>
        <begin position="49"/>
        <end position="73"/>
    </location>
</feature>
<gene>
    <name evidence="2" type="ORF">PCOR1329_LOCUS54686</name>
</gene>
<protein>
    <submittedName>
        <fullName evidence="2">Uncharacterized protein</fullName>
    </submittedName>
</protein>
<proteinExistence type="predicted"/>
<dbReference type="Proteomes" id="UP001189429">
    <property type="component" value="Unassembled WGS sequence"/>
</dbReference>
<sequence>APPPAVLPLPGVPARAARHEEPVDALRLRQEGRSLREREIALQEVATETLDTLEEGATPSFPSRSGNGVSEPTSVKSLASLGVSCAALGEALGSQQEPASAPRPCLQSSRSTGSCTSAISAAAVAFSILGHALCYACAGAGEDAQEIVACSSCGAYKVLGSHAGAKPRLKEQCPGDKRSKADRNQRSLWERGLHPGGHAQERYLEWLGIEAESAVRGDTEEGLASRVQHGDRRPGEPQGQPPSGAARPAVCE</sequence>
<evidence type="ECO:0000313" key="3">
    <source>
        <dbReference type="Proteomes" id="UP001189429"/>
    </source>
</evidence>
<reference evidence="2" key="1">
    <citation type="submission" date="2023-10" db="EMBL/GenBank/DDBJ databases">
        <authorList>
            <person name="Chen Y."/>
            <person name="Shah S."/>
            <person name="Dougan E. K."/>
            <person name="Thang M."/>
            <person name="Chan C."/>
        </authorList>
    </citation>
    <scope>NUCLEOTIDE SEQUENCE [LARGE SCALE GENOMIC DNA]</scope>
</reference>
<feature type="compositionally biased region" description="Basic and acidic residues" evidence="1">
    <location>
        <begin position="168"/>
        <end position="194"/>
    </location>
</feature>
<comment type="caution">
    <text evidence="2">The sequence shown here is derived from an EMBL/GenBank/DDBJ whole genome shotgun (WGS) entry which is preliminary data.</text>
</comment>
<feature type="compositionally biased region" description="Polar residues" evidence="1">
    <location>
        <begin position="60"/>
        <end position="73"/>
    </location>
</feature>
<feature type="region of interest" description="Disordered" evidence="1">
    <location>
        <begin position="215"/>
        <end position="252"/>
    </location>
</feature>
<organism evidence="2 3">
    <name type="scientific">Prorocentrum cordatum</name>
    <dbReference type="NCBI Taxonomy" id="2364126"/>
    <lineage>
        <taxon>Eukaryota</taxon>
        <taxon>Sar</taxon>
        <taxon>Alveolata</taxon>
        <taxon>Dinophyceae</taxon>
        <taxon>Prorocentrales</taxon>
        <taxon>Prorocentraceae</taxon>
        <taxon>Prorocentrum</taxon>
    </lineage>
</organism>
<keyword evidence="3" id="KW-1185">Reference proteome</keyword>